<accession>A0ACC2LAG1</accession>
<dbReference type="EMBL" id="CM056815">
    <property type="protein sequence ID" value="KAJ8630230.1"/>
    <property type="molecule type" value="Genomic_DNA"/>
</dbReference>
<dbReference type="Proteomes" id="UP001234297">
    <property type="component" value="Chromosome 7"/>
</dbReference>
<organism evidence="1 2">
    <name type="scientific">Persea americana</name>
    <name type="common">Avocado</name>
    <dbReference type="NCBI Taxonomy" id="3435"/>
    <lineage>
        <taxon>Eukaryota</taxon>
        <taxon>Viridiplantae</taxon>
        <taxon>Streptophyta</taxon>
        <taxon>Embryophyta</taxon>
        <taxon>Tracheophyta</taxon>
        <taxon>Spermatophyta</taxon>
        <taxon>Magnoliopsida</taxon>
        <taxon>Magnoliidae</taxon>
        <taxon>Laurales</taxon>
        <taxon>Lauraceae</taxon>
        <taxon>Persea</taxon>
    </lineage>
</organism>
<keyword evidence="2" id="KW-1185">Reference proteome</keyword>
<proteinExistence type="predicted"/>
<gene>
    <name evidence="1" type="ORF">MRB53_023553</name>
</gene>
<comment type="caution">
    <text evidence="1">The sequence shown here is derived from an EMBL/GenBank/DDBJ whole genome shotgun (WGS) entry which is preliminary data.</text>
</comment>
<protein>
    <submittedName>
        <fullName evidence="1">Uncharacterized protein</fullName>
    </submittedName>
</protein>
<reference evidence="1 2" key="1">
    <citation type="journal article" date="2022" name="Hortic Res">
        <title>A haplotype resolved chromosomal level avocado genome allows analysis of novel avocado genes.</title>
        <authorList>
            <person name="Nath O."/>
            <person name="Fletcher S.J."/>
            <person name="Hayward A."/>
            <person name="Shaw L.M."/>
            <person name="Masouleh A.K."/>
            <person name="Furtado A."/>
            <person name="Henry R.J."/>
            <person name="Mitter N."/>
        </authorList>
    </citation>
    <scope>NUCLEOTIDE SEQUENCE [LARGE SCALE GENOMIC DNA]</scope>
    <source>
        <strain evidence="2">cv. Hass</strain>
    </source>
</reference>
<evidence type="ECO:0000313" key="2">
    <source>
        <dbReference type="Proteomes" id="UP001234297"/>
    </source>
</evidence>
<evidence type="ECO:0000313" key="1">
    <source>
        <dbReference type="EMBL" id="KAJ8630230.1"/>
    </source>
</evidence>
<sequence length="153" mass="16452">MLACLIHTPPARRPAARFIHPTCSRPAVSSPLPPVHPSFPHLDQATTCAATCPSPPVQLSPNCSTSPLPPAPVHLHTPFPAANTNHVNSHNAKHPLQLVQRPEFSPCPNGHNFPMLSAAHCSSRCTEFQQPTFLSPALCYFPHATPPEMFPAG</sequence>
<name>A0ACC2LAG1_PERAE</name>